<dbReference type="STRING" id="53326.A0A016UFK6"/>
<name>A0A016UFK6_9BILA</name>
<feature type="compositionally biased region" description="Polar residues" evidence="1">
    <location>
        <begin position="133"/>
        <end position="146"/>
    </location>
</feature>
<dbReference type="GO" id="GO:0032588">
    <property type="term" value="C:trans-Golgi network membrane"/>
    <property type="evidence" value="ECO:0007669"/>
    <property type="project" value="InterPro"/>
</dbReference>
<dbReference type="PANTHER" id="PTHR16156:SF10">
    <property type="entry name" value="AFTIPHILIN-RELATED"/>
    <property type="match status" value="1"/>
</dbReference>
<comment type="caution">
    <text evidence="2">The sequence shown here is derived from an EMBL/GenBank/DDBJ whole genome shotgun (WGS) entry which is preliminary data.</text>
</comment>
<feature type="compositionally biased region" description="Acidic residues" evidence="1">
    <location>
        <begin position="163"/>
        <end position="174"/>
    </location>
</feature>
<accession>A0A016UFK6</accession>
<protein>
    <recommendedName>
        <fullName evidence="4">Aftiphilin clathrin-binding box domain-containing protein</fullName>
    </recommendedName>
</protein>
<organism evidence="2 3">
    <name type="scientific">Ancylostoma ceylanicum</name>
    <dbReference type="NCBI Taxonomy" id="53326"/>
    <lineage>
        <taxon>Eukaryota</taxon>
        <taxon>Metazoa</taxon>
        <taxon>Ecdysozoa</taxon>
        <taxon>Nematoda</taxon>
        <taxon>Chromadorea</taxon>
        <taxon>Rhabditida</taxon>
        <taxon>Rhabditina</taxon>
        <taxon>Rhabditomorpha</taxon>
        <taxon>Strongyloidea</taxon>
        <taxon>Ancylostomatidae</taxon>
        <taxon>Ancylostomatinae</taxon>
        <taxon>Ancylostoma</taxon>
    </lineage>
</organism>
<dbReference type="InterPro" id="IPR046359">
    <property type="entry name" value="Aftin-like"/>
</dbReference>
<dbReference type="GO" id="GO:0030276">
    <property type="term" value="F:clathrin binding"/>
    <property type="evidence" value="ECO:0007669"/>
    <property type="project" value="InterPro"/>
</dbReference>
<evidence type="ECO:0000256" key="1">
    <source>
        <dbReference type="SAM" id="MobiDB-lite"/>
    </source>
</evidence>
<feature type="compositionally biased region" description="Basic and acidic residues" evidence="1">
    <location>
        <begin position="118"/>
        <end position="129"/>
    </location>
</feature>
<dbReference type="AlphaFoldDB" id="A0A016UFK6"/>
<feature type="compositionally biased region" description="Polar residues" evidence="1">
    <location>
        <begin position="100"/>
        <end position="116"/>
    </location>
</feature>
<evidence type="ECO:0000313" key="2">
    <source>
        <dbReference type="EMBL" id="EYC13398.1"/>
    </source>
</evidence>
<dbReference type="EMBL" id="JARK01001380">
    <property type="protein sequence ID" value="EYC13398.1"/>
    <property type="molecule type" value="Genomic_DNA"/>
</dbReference>
<gene>
    <name evidence="2" type="primary">Acey_s0044.g968</name>
    <name evidence="2" type="synonym">Acey-Y45G5AM.9</name>
    <name evidence="2" type="ORF">Y032_0044g968</name>
</gene>
<proteinExistence type="predicted"/>
<keyword evidence="3" id="KW-1185">Reference proteome</keyword>
<dbReference type="Proteomes" id="UP000024635">
    <property type="component" value="Unassembled WGS sequence"/>
</dbReference>
<dbReference type="GO" id="GO:0030121">
    <property type="term" value="C:AP-1 adaptor complex"/>
    <property type="evidence" value="ECO:0007669"/>
    <property type="project" value="TreeGrafter"/>
</dbReference>
<evidence type="ECO:0008006" key="4">
    <source>
        <dbReference type="Google" id="ProtNLM"/>
    </source>
</evidence>
<feature type="region of interest" description="Disordered" evidence="1">
    <location>
        <begin position="27"/>
        <end position="223"/>
    </location>
</feature>
<sequence length="587" mass="63861">MDFEAPPPFTGTLEEPPDMECDVRMTVDDDEDDDVQPSDIPIDVPCTSSPPLSPLRSPIMKRKSLDIASASLPSRTDTDNHPHPVTNGLPESIEMRIPSNCDSSAENTSEQSTSSIHRVAESDQDRVEDSAYEASNSSPQPSNPEKNSGDDPLDASTSAVQEEAGEDTDFDDFGDFAGVDAEDSKTEQCGAATEIVQGTGSDWAEFGRKDGKENQNPPTEDINEDQVEGWNAFNAADEDKNSGWSADFGDFGEAKAETSSDPLPVEVSSEMQVCPALDDVCDSLELWNVESEIGCDEAYDISVMFDADKPPAIENDAASFDRSFHLWFALRIVEDALALKFEWKGSGHGENLFKTLSVDPVCRFFFLIFIFKLSFIRRKHLISKIKSIFQTAVGRGTLPPLSTSTVLEPTPFTANGTTRRSVIISREEGAHGAKVLTSDVTVSSLASKNPTTVVESPSFPQADFDWDKSGLTNPTKAANRSSALLDVDFLSANNGGGSSSTISTLQKELDQLGLLNSSTQNLKKPSSQPSMLDMLMASSTKSDRRVNRPPSELSLDARALHDQLPDIEFLRANMIMFPLGDARCSQR</sequence>
<evidence type="ECO:0000313" key="3">
    <source>
        <dbReference type="Proteomes" id="UP000024635"/>
    </source>
</evidence>
<reference evidence="3" key="1">
    <citation type="journal article" date="2015" name="Nat. Genet.">
        <title>The genome and transcriptome of the zoonotic hookworm Ancylostoma ceylanicum identify infection-specific gene families.</title>
        <authorList>
            <person name="Schwarz E.M."/>
            <person name="Hu Y."/>
            <person name="Antoshechkin I."/>
            <person name="Miller M.M."/>
            <person name="Sternberg P.W."/>
            <person name="Aroian R.V."/>
        </authorList>
    </citation>
    <scope>NUCLEOTIDE SEQUENCE</scope>
    <source>
        <strain evidence="3">HY135</strain>
    </source>
</reference>
<dbReference type="PANTHER" id="PTHR16156">
    <property type="entry name" value="AFTIPHILIN A-RELATED"/>
    <property type="match status" value="1"/>
</dbReference>
<dbReference type="OrthoDB" id="5917212at2759"/>